<feature type="domain" description="Response regulatory" evidence="7">
    <location>
        <begin position="11"/>
        <end position="78"/>
    </location>
</feature>
<dbReference type="GO" id="GO:0000976">
    <property type="term" value="F:transcription cis-regulatory region binding"/>
    <property type="evidence" value="ECO:0007669"/>
    <property type="project" value="TreeGrafter"/>
</dbReference>
<dbReference type="PROSITE" id="PS50110">
    <property type="entry name" value="RESPONSE_REGULATORY"/>
    <property type="match status" value="1"/>
</dbReference>
<dbReference type="SUPFAM" id="SSF52172">
    <property type="entry name" value="CheY-like"/>
    <property type="match status" value="1"/>
</dbReference>
<dbReference type="PANTHER" id="PTHR48111">
    <property type="entry name" value="REGULATOR OF RPOS"/>
    <property type="match status" value="1"/>
</dbReference>
<dbReference type="GO" id="GO:0006355">
    <property type="term" value="P:regulation of DNA-templated transcription"/>
    <property type="evidence" value="ECO:0007669"/>
    <property type="project" value="TreeGrafter"/>
</dbReference>
<accession>A0A955LWB7</accession>
<gene>
    <name evidence="8" type="ORF">KC573_03375</name>
</gene>
<dbReference type="EMBL" id="JAGQKY010000165">
    <property type="protein sequence ID" value="MCA9397846.1"/>
    <property type="molecule type" value="Genomic_DNA"/>
</dbReference>
<dbReference type="InterPro" id="IPR001789">
    <property type="entry name" value="Sig_transdc_resp-reg_receiver"/>
</dbReference>
<proteinExistence type="predicted"/>
<reference evidence="8" key="2">
    <citation type="journal article" date="2021" name="Microbiome">
        <title>Successional dynamics and alternative stable states in a saline activated sludge microbial community over 9 years.</title>
        <authorList>
            <person name="Wang Y."/>
            <person name="Ye J."/>
            <person name="Ju F."/>
            <person name="Liu L."/>
            <person name="Boyd J.A."/>
            <person name="Deng Y."/>
            <person name="Parks D.H."/>
            <person name="Jiang X."/>
            <person name="Yin X."/>
            <person name="Woodcroft B.J."/>
            <person name="Tyson G.W."/>
            <person name="Hugenholtz P."/>
            <person name="Polz M.F."/>
            <person name="Zhang T."/>
        </authorList>
    </citation>
    <scope>NUCLEOTIDE SEQUENCE</scope>
    <source>
        <strain evidence="8">HKST-UBA02</strain>
    </source>
</reference>
<organism evidence="8 9">
    <name type="scientific">candidate division WWE3 bacterium</name>
    <dbReference type="NCBI Taxonomy" id="2053526"/>
    <lineage>
        <taxon>Bacteria</taxon>
        <taxon>Katanobacteria</taxon>
    </lineage>
</organism>
<dbReference type="PANTHER" id="PTHR48111:SF1">
    <property type="entry name" value="TWO-COMPONENT RESPONSE REGULATOR ORR33"/>
    <property type="match status" value="1"/>
</dbReference>
<dbReference type="GO" id="GO:0032993">
    <property type="term" value="C:protein-DNA complex"/>
    <property type="evidence" value="ECO:0007669"/>
    <property type="project" value="TreeGrafter"/>
</dbReference>
<evidence type="ECO:0000256" key="5">
    <source>
        <dbReference type="ARBA" id="ARBA00023163"/>
    </source>
</evidence>
<dbReference type="InterPro" id="IPR039420">
    <property type="entry name" value="WalR-like"/>
</dbReference>
<name>A0A955LWB7_UNCKA</name>
<protein>
    <submittedName>
        <fullName evidence="8">Response regulator transcription factor</fullName>
    </submittedName>
</protein>
<keyword evidence="1 6" id="KW-0597">Phosphoprotein</keyword>
<keyword evidence="3" id="KW-0805">Transcription regulation</keyword>
<keyword evidence="4" id="KW-0238">DNA-binding</keyword>
<evidence type="ECO:0000256" key="1">
    <source>
        <dbReference type="ARBA" id="ARBA00022553"/>
    </source>
</evidence>
<evidence type="ECO:0000313" key="9">
    <source>
        <dbReference type="Proteomes" id="UP000699691"/>
    </source>
</evidence>
<keyword evidence="2" id="KW-0902">Two-component regulatory system</keyword>
<evidence type="ECO:0000256" key="3">
    <source>
        <dbReference type="ARBA" id="ARBA00023015"/>
    </source>
</evidence>
<evidence type="ECO:0000256" key="4">
    <source>
        <dbReference type="ARBA" id="ARBA00023125"/>
    </source>
</evidence>
<dbReference type="GO" id="GO:0000156">
    <property type="term" value="F:phosphorelay response regulator activity"/>
    <property type="evidence" value="ECO:0007669"/>
    <property type="project" value="TreeGrafter"/>
</dbReference>
<dbReference type="AlphaFoldDB" id="A0A955LWB7"/>
<dbReference type="Pfam" id="PF00072">
    <property type="entry name" value="Response_reg"/>
    <property type="match status" value="1"/>
</dbReference>
<feature type="modified residue" description="4-aspartylphosphate" evidence="6">
    <location>
        <position position="59"/>
    </location>
</feature>
<evidence type="ECO:0000313" key="8">
    <source>
        <dbReference type="EMBL" id="MCA9397846.1"/>
    </source>
</evidence>
<evidence type="ECO:0000256" key="6">
    <source>
        <dbReference type="PROSITE-ProRule" id="PRU00169"/>
    </source>
</evidence>
<comment type="caution">
    <text evidence="8">The sequence shown here is derived from an EMBL/GenBank/DDBJ whole genome shotgun (WGS) entry which is preliminary data.</text>
</comment>
<keyword evidence="5" id="KW-0804">Transcription</keyword>
<dbReference type="Gene3D" id="3.40.50.2300">
    <property type="match status" value="1"/>
</dbReference>
<evidence type="ECO:0000259" key="7">
    <source>
        <dbReference type="PROSITE" id="PS50110"/>
    </source>
</evidence>
<sequence>MNMNMADEKLHILIIEDDYYVRELYERVLSNAGFDVFSAADGQEGYQLALRNPDLILLDIMLPGRNGLTVLRQLKDSD</sequence>
<dbReference type="InterPro" id="IPR011006">
    <property type="entry name" value="CheY-like_superfamily"/>
</dbReference>
<dbReference type="Proteomes" id="UP000699691">
    <property type="component" value="Unassembled WGS sequence"/>
</dbReference>
<evidence type="ECO:0000256" key="2">
    <source>
        <dbReference type="ARBA" id="ARBA00023012"/>
    </source>
</evidence>
<feature type="non-terminal residue" evidence="8">
    <location>
        <position position="78"/>
    </location>
</feature>
<reference evidence="8" key="1">
    <citation type="submission" date="2020-04" db="EMBL/GenBank/DDBJ databases">
        <authorList>
            <person name="Zhang T."/>
        </authorList>
    </citation>
    <scope>NUCLEOTIDE SEQUENCE</scope>
    <source>
        <strain evidence="8">HKST-UBA02</strain>
    </source>
</reference>
<dbReference type="GO" id="GO:0005829">
    <property type="term" value="C:cytosol"/>
    <property type="evidence" value="ECO:0007669"/>
    <property type="project" value="TreeGrafter"/>
</dbReference>